<name>A0A1E8EZ43_9CLOT</name>
<dbReference type="Proteomes" id="UP000175744">
    <property type="component" value="Unassembled WGS sequence"/>
</dbReference>
<evidence type="ECO:0008006" key="3">
    <source>
        <dbReference type="Google" id="ProtNLM"/>
    </source>
</evidence>
<sequence length="87" mass="10480">MFNCDMCGCCCRSVSTNDIYKHLDRGDGTCKYFENETNKCSIYENRPIFCCIDKCYEKYFKNVMSIKQYYNLNYEACKKLKEYFNNK</sequence>
<gene>
    <name evidence="1" type="ORF">CLOACE_13590</name>
</gene>
<keyword evidence="2" id="KW-1185">Reference proteome</keyword>
<comment type="caution">
    <text evidence="1">The sequence shown here is derived from an EMBL/GenBank/DDBJ whole genome shotgun (WGS) entry which is preliminary data.</text>
</comment>
<evidence type="ECO:0000313" key="2">
    <source>
        <dbReference type="Proteomes" id="UP000175744"/>
    </source>
</evidence>
<dbReference type="EMBL" id="LZFO01000017">
    <property type="protein sequence ID" value="OFI05978.1"/>
    <property type="molecule type" value="Genomic_DNA"/>
</dbReference>
<dbReference type="OrthoDB" id="9810361at2"/>
<dbReference type="STRING" id="1121290.CLAOCE_13590"/>
<protein>
    <recommendedName>
        <fullName evidence="3">Flagellin N-methylase</fullName>
    </recommendedName>
</protein>
<dbReference type="RefSeq" id="WP_070110348.1">
    <property type="nucleotide sequence ID" value="NZ_LZFO01000017.1"/>
</dbReference>
<evidence type="ECO:0000313" key="1">
    <source>
        <dbReference type="EMBL" id="OFI05978.1"/>
    </source>
</evidence>
<reference evidence="1 2" key="1">
    <citation type="submission" date="2016-06" db="EMBL/GenBank/DDBJ databases">
        <title>Genome sequence of Clostridium acetireducens DSM 10703.</title>
        <authorList>
            <person name="Poehlein A."/>
            <person name="Fluechter S."/>
            <person name="Duerre P."/>
            <person name="Daniel R."/>
        </authorList>
    </citation>
    <scope>NUCLEOTIDE SEQUENCE [LARGE SCALE GENOMIC DNA]</scope>
    <source>
        <strain evidence="1 2">DSM 10703</strain>
    </source>
</reference>
<proteinExistence type="predicted"/>
<organism evidence="1 2">
    <name type="scientific">Clostridium acetireducens DSM 10703</name>
    <dbReference type="NCBI Taxonomy" id="1121290"/>
    <lineage>
        <taxon>Bacteria</taxon>
        <taxon>Bacillati</taxon>
        <taxon>Bacillota</taxon>
        <taxon>Clostridia</taxon>
        <taxon>Eubacteriales</taxon>
        <taxon>Clostridiaceae</taxon>
        <taxon>Clostridium</taxon>
    </lineage>
</organism>
<accession>A0A1E8EZ43</accession>
<dbReference type="AlphaFoldDB" id="A0A1E8EZ43"/>